<comment type="caution">
    <text evidence="2">The sequence shown here is derived from an EMBL/GenBank/DDBJ whole genome shotgun (WGS) entry which is preliminary data.</text>
</comment>
<dbReference type="Pfam" id="PF13403">
    <property type="entry name" value="Hint_2"/>
    <property type="match status" value="1"/>
</dbReference>
<dbReference type="AlphaFoldDB" id="A0A4Y3TMB8"/>
<evidence type="ECO:0000313" key="2">
    <source>
        <dbReference type="EMBL" id="GEB82873.1"/>
    </source>
</evidence>
<protein>
    <recommendedName>
        <fullName evidence="1">Hedgehog/Intein (Hint) domain-containing protein</fullName>
    </recommendedName>
</protein>
<reference evidence="2 3" key="1">
    <citation type="submission" date="2019-06" db="EMBL/GenBank/DDBJ databases">
        <title>Whole genome shotgun sequence of Acetobacter orleanensis NBRC 13752.</title>
        <authorList>
            <person name="Hosoyama A."/>
            <person name="Uohara A."/>
            <person name="Ohji S."/>
            <person name="Ichikawa N."/>
        </authorList>
    </citation>
    <scope>NUCLEOTIDE SEQUENCE [LARGE SCALE GENOMIC DNA]</scope>
    <source>
        <strain evidence="2 3">NBRC 13752</strain>
    </source>
</reference>
<dbReference type="OrthoDB" id="7284755at2"/>
<sequence length="567" mass="61075">MSNTYVWTGAQNTDWNNPQNWSVVNGKIVTSQNGVPGAADNVLIMSGNTLNQAGYTYNGDPNAMNNAIKNMTPTLSGNTAVTVANVTLGGNGGPATLITGSTPFTVTGTLQDPQSAGIQNAQGGSYGLQGTNIHITHLVWGAGGNVSYGTGSTPANVTVDWMSGAGNNDNGNNSVITVTKGYDVDDSGSPLFQQGKNGNNNWNITYASGAQKCHPGACFLSGSAIRTPEGDVTVENIKIGDDVITFDWKNNKDVIRPVVWVGKARATVQFNQPDDEAGYPVRILKNAISDGVPYKDMLVTPEHCLFFEGKFVPARMLVNGASIFYDKSITSYDYYHVETEQHSVIMADGMLTESYLDTGNRSSFRQEGRVIALHGTARTWENDSAAPLCVDRAFVEPLFRMLEWRKNSVDGCQVSTTPIQLTEDPDLHLVTGSGAVVRPMRKAAHHYSFMLPPGTDFVRIVSRASRPADVVGPFVDDRRFMGVAVAGINLLCARNQYEIMDHRQAEKPAGWYQADDTRCVWTNGNAELPLGNHLANGKMGILSLTIIAAGPYNLSHQDDAGLKVETA</sequence>
<keyword evidence="3" id="KW-1185">Reference proteome</keyword>
<dbReference type="Gene3D" id="2.170.16.10">
    <property type="entry name" value="Hedgehog/Intein (Hint) domain"/>
    <property type="match status" value="1"/>
</dbReference>
<dbReference type="RefSeq" id="WP_048835392.1">
    <property type="nucleotide sequence ID" value="NZ_BJMU01000005.1"/>
</dbReference>
<evidence type="ECO:0000259" key="1">
    <source>
        <dbReference type="Pfam" id="PF13403"/>
    </source>
</evidence>
<evidence type="ECO:0000313" key="3">
    <source>
        <dbReference type="Proteomes" id="UP000317617"/>
    </source>
</evidence>
<proteinExistence type="predicted"/>
<dbReference type="InterPro" id="IPR036844">
    <property type="entry name" value="Hint_dom_sf"/>
</dbReference>
<accession>A0A4Y3TMB8</accession>
<organism evidence="2 3">
    <name type="scientific">Acetobacter orleanensis</name>
    <dbReference type="NCBI Taxonomy" id="104099"/>
    <lineage>
        <taxon>Bacteria</taxon>
        <taxon>Pseudomonadati</taxon>
        <taxon>Pseudomonadota</taxon>
        <taxon>Alphaproteobacteria</taxon>
        <taxon>Acetobacterales</taxon>
        <taxon>Acetobacteraceae</taxon>
        <taxon>Acetobacter</taxon>
    </lineage>
</organism>
<name>A0A4Y3TMB8_9PROT</name>
<dbReference type="Proteomes" id="UP000317617">
    <property type="component" value="Unassembled WGS sequence"/>
</dbReference>
<dbReference type="SUPFAM" id="SSF51294">
    <property type="entry name" value="Hedgehog/intein (Hint) domain"/>
    <property type="match status" value="1"/>
</dbReference>
<dbReference type="STRING" id="104099.AD949_06840"/>
<feature type="domain" description="Hedgehog/Intein (Hint)" evidence="1">
    <location>
        <begin position="218"/>
        <end position="358"/>
    </location>
</feature>
<dbReference type="EMBL" id="BJMU01000005">
    <property type="protein sequence ID" value="GEB82873.1"/>
    <property type="molecule type" value="Genomic_DNA"/>
</dbReference>
<dbReference type="InterPro" id="IPR028992">
    <property type="entry name" value="Hedgehog/Intein_dom"/>
</dbReference>
<gene>
    <name evidence="2" type="ORF">AOR01nite_13500</name>
</gene>